<protein>
    <recommendedName>
        <fullName evidence="3">ADF-H domain-containing protein</fullName>
    </recommendedName>
</protein>
<feature type="region of interest" description="Disordered" evidence="2">
    <location>
        <begin position="254"/>
        <end position="358"/>
    </location>
</feature>
<dbReference type="InterPro" id="IPR029006">
    <property type="entry name" value="ADF-H/Gelsolin-like_dom_sf"/>
</dbReference>
<accession>A0ABR3JCP2</accession>
<evidence type="ECO:0000256" key="2">
    <source>
        <dbReference type="SAM" id="MobiDB-lite"/>
    </source>
</evidence>
<dbReference type="Gene3D" id="2.30.29.30">
    <property type="entry name" value="Pleckstrin-homology domain (PH domain)/Phosphotyrosine-binding domain (PTB)"/>
    <property type="match status" value="1"/>
</dbReference>
<name>A0ABR3JCP2_9AGAR</name>
<feature type="compositionally biased region" description="Polar residues" evidence="2">
    <location>
        <begin position="143"/>
        <end position="152"/>
    </location>
</feature>
<comment type="caution">
    <text evidence="4">The sequence shown here is derived from an EMBL/GenBank/DDBJ whole genome shotgun (WGS) entry which is preliminary data.</text>
</comment>
<evidence type="ECO:0000259" key="3">
    <source>
        <dbReference type="PROSITE" id="PS51263"/>
    </source>
</evidence>
<sequence>MAANLADPETTLNIYQGILAEDFRWLLLTYSKNVYDKLSFCSHGSQGLAEFKKAIINPDEVYIGFYRLDIRGKPGYVLVNYVPQEVTGVQRARALVHSRRLGTLFIVRQTTLTIDSLANLTEHSLIQALSSSENPLTIEVAPNTSQSSTMSSKGLPGSPYSSHSSTESFRAPDSPLMKTAAKFSKFLRKKKFSGETVDSPPPPPPPKDIYALQQSHARFMSTQALTGAEYPAGPRAGLRRHRGNSFSEFAVLYQEPDSDESEAEAPHFPVQSRPGPSVAPRSLVAPLTLPSKWARNQSKSMFMDPAERERRRISEQKRKEEERERARREQEERELRLQRKREEALQEEREEEERRRASLEEDLRRAAVVRQQKEELERIAEERRQWVLEEKRRQERERRLEEHRRLEEWRRMQVQLAEDTARREKEARARDEEEKKARIKEVETKVKEGVQADAEVTGWVSIQMNDSLAWKRRYYRFTQGHVSFFRGPKDAPEQVLDKILLRSRVSGLREWDQGYDELEAIPHSFAVEFFDDRSPWSLFADTEEEKFKLMGLFHFAAGLTNES</sequence>
<evidence type="ECO:0000313" key="5">
    <source>
        <dbReference type="Proteomes" id="UP001556367"/>
    </source>
</evidence>
<dbReference type="InterPro" id="IPR002108">
    <property type="entry name" value="ADF-H"/>
</dbReference>
<dbReference type="SUPFAM" id="SSF50729">
    <property type="entry name" value="PH domain-like"/>
    <property type="match status" value="1"/>
</dbReference>
<dbReference type="Proteomes" id="UP001556367">
    <property type="component" value="Unassembled WGS sequence"/>
</dbReference>
<reference evidence="5" key="1">
    <citation type="submission" date="2024-06" db="EMBL/GenBank/DDBJ databases">
        <title>Multi-omics analyses provide insights into the biosynthesis of the anticancer antibiotic pleurotin in Hohenbuehelia grisea.</title>
        <authorList>
            <person name="Weaver J.A."/>
            <person name="Alberti F."/>
        </authorList>
    </citation>
    <scope>NUCLEOTIDE SEQUENCE [LARGE SCALE GENOMIC DNA]</scope>
    <source>
        <strain evidence="5">T-177</strain>
    </source>
</reference>
<feature type="domain" description="ADF-H" evidence="3">
    <location>
        <begin position="2"/>
        <end position="130"/>
    </location>
</feature>
<dbReference type="EMBL" id="JASNQZ010000008">
    <property type="protein sequence ID" value="KAL0953463.1"/>
    <property type="molecule type" value="Genomic_DNA"/>
</dbReference>
<dbReference type="SUPFAM" id="SSF55753">
    <property type="entry name" value="Actin depolymerizing proteins"/>
    <property type="match status" value="1"/>
</dbReference>
<gene>
    <name evidence="4" type="ORF">HGRIS_004695</name>
</gene>
<dbReference type="PROSITE" id="PS51263">
    <property type="entry name" value="ADF_H"/>
    <property type="match status" value="1"/>
</dbReference>
<feature type="compositionally biased region" description="Basic and acidic residues" evidence="2">
    <location>
        <begin position="305"/>
        <end position="358"/>
    </location>
</feature>
<keyword evidence="5" id="KW-1185">Reference proteome</keyword>
<organism evidence="4 5">
    <name type="scientific">Hohenbuehelia grisea</name>
    <dbReference type="NCBI Taxonomy" id="104357"/>
    <lineage>
        <taxon>Eukaryota</taxon>
        <taxon>Fungi</taxon>
        <taxon>Dikarya</taxon>
        <taxon>Basidiomycota</taxon>
        <taxon>Agaricomycotina</taxon>
        <taxon>Agaricomycetes</taxon>
        <taxon>Agaricomycetidae</taxon>
        <taxon>Agaricales</taxon>
        <taxon>Pleurotineae</taxon>
        <taxon>Pleurotaceae</taxon>
        <taxon>Hohenbuehelia</taxon>
    </lineage>
</organism>
<dbReference type="Gene3D" id="3.40.20.10">
    <property type="entry name" value="Severin"/>
    <property type="match status" value="1"/>
</dbReference>
<feature type="compositionally biased region" description="Polar residues" evidence="2">
    <location>
        <begin position="159"/>
        <end position="168"/>
    </location>
</feature>
<evidence type="ECO:0000313" key="4">
    <source>
        <dbReference type="EMBL" id="KAL0953463.1"/>
    </source>
</evidence>
<dbReference type="InterPro" id="IPR011993">
    <property type="entry name" value="PH-like_dom_sf"/>
</dbReference>
<feature type="region of interest" description="Disordered" evidence="2">
    <location>
        <begin position="143"/>
        <end position="174"/>
    </location>
</feature>
<proteinExistence type="predicted"/>
<evidence type="ECO:0000256" key="1">
    <source>
        <dbReference type="SAM" id="Coils"/>
    </source>
</evidence>
<feature type="coiled-coil region" evidence="1">
    <location>
        <begin position="414"/>
        <end position="442"/>
    </location>
</feature>
<keyword evidence="1" id="KW-0175">Coiled coil</keyword>